<reference evidence="1" key="1">
    <citation type="submission" date="2014-09" db="EMBL/GenBank/DDBJ databases">
        <authorList>
            <person name="Magalhaes I.L.F."/>
            <person name="Oliveira U."/>
            <person name="Santos F.R."/>
            <person name="Vidigal T.H.D.A."/>
            <person name="Brescovit A.D."/>
            <person name="Santos A.J."/>
        </authorList>
    </citation>
    <scope>NUCLEOTIDE SEQUENCE</scope>
    <source>
        <tissue evidence="1">Shoot tissue taken approximately 20 cm above the soil surface</tissue>
    </source>
</reference>
<sequence>MGVFMSRPPIKSVHWLLSSSEIVVQSNQMPMTTR</sequence>
<reference evidence="1" key="2">
    <citation type="journal article" date="2015" name="Data Brief">
        <title>Shoot transcriptome of the giant reed, Arundo donax.</title>
        <authorList>
            <person name="Barrero R.A."/>
            <person name="Guerrero F.D."/>
            <person name="Moolhuijzen P."/>
            <person name="Goolsby J.A."/>
            <person name="Tidwell J."/>
            <person name="Bellgard S.E."/>
            <person name="Bellgard M.I."/>
        </authorList>
    </citation>
    <scope>NUCLEOTIDE SEQUENCE</scope>
    <source>
        <tissue evidence="1">Shoot tissue taken approximately 20 cm above the soil surface</tissue>
    </source>
</reference>
<dbReference type="AlphaFoldDB" id="A0A0A9AJ71"/>
<evidence type="ECO:0000313" key="1">
    <source>
        <dbReference type="EMBL" id="JAD49928.1"/>
    </source>
</evidence>
<dbReference type="EMBL" id="GBRH01247967">
    <property type="protein sequence ID" value="JAD49928.1"/>
    <property type="molecule type" value="Transcribed_RNA"/>
</dbReference>
<protein>
    <submittedName>
        <fullName evidence="1">Uncharacterized protein</fullName>
    </submittedName>
</protein>
<accession>A0A0A9AJ71</accession>
<proteinExistence type="predicted"/>
<name>A0A0A9AJ71_ARUDO</name>
<organism evidence="1">
    <name type="scientific">Arundo donax</name>
    <name type="common">Giant reed</name>
    <name type="synonym">Donax arundinaceus</name>
    <dbReference type="NCBI Taxonomy" id="35708"/>
    <lineage>
        <taxon>Eukaryota</taxon>
        <taxon>Viridiplantae</taxon>
        <taxon>Streptophyta</taxon>
        <taxon>Embryophyta</taxon>
        <taxon>Tracheophyta</taxon>
        <taxon>Spermatophyta</taxon>
        <taxon>Magnoliopsida</taxon>
        <taxon>Liliopsida</taxon>
        <taxon>Poales</taxon>
        <taxon>Poaceae</taxon>
        <taxon>PACMAD clade</taxon>
        <taxon>Arundinoideae</taxon>
        <taxon>Arundineae</taxon>
        <taxon>Arundo</taxon>
    </lineage>
</organism>